<keyword evidence="7" id="KW-1185">Reference proteome</keyword>
<dbReference type="SUPFAM" id="SSF56784">
    <property type="entry name" value="HAD-like"/>
    <property type="match status" value="1"/>
</dbReference>
<keyword evidence="5" id="KW-0119">Carbohydrate metabolism</keyword>
<comment type="similarity">
    <text evidence="2">Belongs to the HAD-like hydrolase superfamily. CbbY/CbbZ/Gph/YieH family.</text>
</comment>
<evidence type="ECO:0000256" key="1">
    <source>
        <dbReference type="ARBA" id="ARBA00001946"/>
    </source>
</evidence>
<evidence type="ECO:0000313" key="7">
    <source>
        <dbReference type="Proteomes" id="UP000198426"/>
    </source>
</evidence>
<dbReference type="Proteomes" id="UP000198426">
    <property type="component" value="Unassembled WGS sequence"/>
</dbReference>
<dbReference type="EMBL" id="FZOY01000002">
    <property type="protein sequence ID" value="SNS45685.1"/>
    <property type="molecule type" value="Genomic_DNA"/>
</dbReference>
<dbReference type="PANTHER" id="PTHR46193">
    <property type="entry name" value="6-PHOSPHOGLUCONATE PHOSPHATASE"/>
    <property type="match status" value="1"/>
</dbReference>
<evidence type="ECO:0000256" key="2">
    <source>
        <dbReference type="ARBA" id="ARBA00006171"/>
    </source>
</evidence>
<name>A0A239ELZ5_9RHOB</name>
<sequence>MTTALLFDLDGTLIESDHLHAEVFADMFAERGKQIDFAFYRSNIHGRLNADIFGELFPGEDANVLAVQKEAEYRRRLGPGHPPVKGTVALLDLADRMGWPKAVVTNAPRDNGEAVLEALGIAARIDTLVIADECVRGKPDPAPYAEGLRRLGADPATSLAFEDSPSGIRSAVGAGLKTIGIRSLLDDATLRAAGASASIADYDDPALQPHLAQLTGAAA</sequence>
<evidence type="ECO:0000256" key="4">
    <source>
        <dbReference type="ARBA" id="ARBA00022842"/>
    </source>
</evidence>
<dbReference type="NCBIfam" id="TIGR01509">
    <property type="entry name" value="HAD-SF-IA-v3"/>
    <property type="match status" value="1"/>
</dbReference>
<dbReference type="Gene3D" id="1.10.150.240">
    <property type="entry name" value="Putative phosphatase, domain 2"/>
    <property type="match status" value="1"/>
</dbReference>
<dbReference type="RefSeq" id="WP_089231983.1">
    <property type="nucleotide sequence ID" value="NZ_FZOY01000002.1"/>
</dbReference>
<dbReference type="InterPro" id="IPR006439">
    <property type="entry name" value="HAD-SF_hydro_IA"/>
</dbReference>
<keyword evidence="3" id="KW-0479">Metal-binding</keyword>
<accession>A0A239ELZ5</accession>
<dbReference type="PRINTS" id="PR00413">
    <property type="entry name" value="HADHALOGNASE"/>
</dbReference>
<dbReference type="PANTHER" id="PTHR46193:SF18">
    <property type="entry name" value="HEXITOL PHOSPHATASE B"/>
    <property type="match status" value="1"/>
</dbReference>
<dbReference type="GO" id="GO:0003824">
    <property type="term" value="F:catalytic activity"/>
    <property type="evidence" value="ECO:0007669"/>
    <property type="project" value="UniProtKB-ARBA"/>
</dbReference>
<dbReference type="InterPro" id="IPR051600">
    <property type="entry name" value="Beta-PGM-like"/>
</dbReference>
<comment type="cofactor">
    <cofactor evidence="1">
        <name>Mg(2+)</name>
        <dbReference type="ChEBI" id="CHEBI:18420"/>
    </cofactor>
</comment>
<keyword evidence="4" id="KW-0460">Magnesium</keyword>
<evidence type="ECO:0000313" key="6">
    <source>
        <dbReference type="EMBL" id="SNS45685.1"/>
    </source>
</evidence>
<gene>
    <name evidence="6" type="ORF">SAMN05421757_102226</name>
</gene>
<organism evidence="6 7">
    <name type="scientific">Tropicimonas sediminicola</name>
    <dbReference type="NCBI Taxonomy" id="1031541"/>
    <lineage>
        <taxon>Bacteria</taxon>
        <taxon>Pseudomonadati</taxon>
        <taxon>Pseudomonadota</taxon>
        <taxon>Alphaproteobacteria</taxon>
        <taxon>Rhodobacterales</taxon>
        <taxon>Roseobacteraceae</taxon>
        <taxon>Tropicimonas</taxon>
    </lineage>
</organism>
<dbReference type="OrthoDB" id="9782449at2"/>
<dbReference type="AlphaFoldDB" id="A0A239ELZ5"/>
<dbReference type="Pfam" id="PF00702">
    <property type="entry name" value="Hydrolase"/>
    <property type="match status" value="1"/>
</dbReference>
<proteinExistence type="inferred from homology"/>
<dbReference type="GO" id="GO:0046872">
    <property type="term" value="F:metal ion binding"/>
    <property type="evidence" value="ECO:0007669"/>
    <property type="project" value="UniProtKB-KW"/>
</dbReference>
<reference evidence="6 7" key="1">
    <citation type="submission" date="2017-06" db="EMBL/GenBank/DDBJ databases">
        <authorList>
            <person name="Kim H.J."/>
            <person name="Triplett B.A."/>
        </authorList>
    </citation>
    <scope>NUCLEOTIDE SEQUENCE [LARGE SCALE GENOMIC DNA]</scope>
    <source>
        <strain evidence="6 7">DSM 29339</strain>
    </source>
</reference>
<evidence type="ECO:0000256" key="5">
    <source>
        <dbReference type="ARBA" id="ARBA00023277"/>
    </source>
</evidence>
<evidence type="ECO:0000256" key="3">
    <source>
        <dbReference type="ARBA" id="ARBA00022723"/>
    </source>
</evidence>
<dbReference type="SFLD" id="SFLDG01129">
    <property type="entry name" value="C1.5:_HAD__Beta-PGM__Phosphata"/>
    <property type="match status" value="1"/>
</dbReference>
<dbReference type="Gene3D" id="3.40.50.1000">
    <property type="entry name" value="HAD superfamily/HAD-like"/>
    <property type="match status" value="1"/>
</dbReference>
<dbReference type="CDD" id="cd07505">
    <property type="entry name" value="HAD_BPGM-like"/>
    <property type="match status" value="1"/>
</dbReference>
<dbReference type="InterPro" id="IPR036412">
    <property type="entry name" value="HAD-like_sf"/>
</dbReference>
<dbReference type="SFLD" id="SFLDS00003">
    <property type="entry name" value="Haloacid_Dehalogenase"/>
    <property type="match status" value="1"/>
</dbReference>
<dbReference type="InterPro" id="IPR023214">
    <property type="entry name" value="HAD_sf"/>
</dbReference>
<protein>
    <submittedName>
        <fullName evidence="6">Haloacid dehalogenase superfamily, subfamily IA, variant 3 with third motif having DD or ED</fullName>
    </submittedName>
</protein>
<dbReference type="InterPro" id="IPR023198">
    <property type="entry name" value="PGP-like_dom2"/>
</dbReference>